<proteinExistence type="predicted"/>
<dbReference type="EMBL" id="BARU01006286">
    <property type="protein sequence ID" value="GAH46558.1"/>
    <property type="molecule type" value="Genomic_DNA"/>
</dbReference>
<comment type="caution">
    <text evidence="2">The sequence shown here is derived from an EMBL/GenBank/DDBJ whole genome shotgun (WGS) entry which is preliminary data.</text>
</comment>
<dbReference type="AlphaFoldDB" id="X1HMP9"/>
<dbReference type="SMART" id="SM00530">
    <property type="entry name" value="HTH_XRE"/>
    <property type="match status" value="1"/>
</dbReference>
<dbReference type="Gene3D" id="1.10.260.40">
    <property type="entry name" value="lambda repressor-like DNA-binding domains"/>
    <property type="match status" value="1"/>
</dbReference>
<dbReference type="SUPFAM" id="SSF47413">
    <property type="entry name" value="lambda repressor-like DNA-binding domains"/>
    <property type="match status" value="1"/>
</dbReference>
<evidence type="ECO:0000313" key="2">
    <source>
        <dbReference type="EMBL" id="GAH46558.1"/>
    </source>
</evidence>
<dbReference type="Pfam" id="PF01381">
    <property type="entry name" value="HTH_3"/>
    <property type="match status" value="1"/>
</dbReference>
<dbReference type="PROSITE" id="PS50943">
    <property type="entry name" value="HTH_CROC1"/>
    <property type="match status" value="1"/>
</dbReference>
<protein>
    <recommendedName>
        <fullName evidence="1">HTH cro/C1-type domain-containing protein</fullName>
    </recommendedName>
</protein>
<feature type="domain" description="HTH cro/C1-type" evidence="1">
    <location>
        <begin position="88"/>
        <end position="123"/>
    </location>
</feature>
<reference evidence="2" key="1">
    <citation type="journal article" date="2014" name="Front. Microbiol.">
        <title>High frequency of phylogenetically diverse reductive dehalogenase-homologous genes in deep subseafloor sedimentary metagenomes.</title>
        <authorList>
            <person name="Kawai M."/>
            <person name="Futagami T."/>
            <person name="Toyoda A."/>
            <person name="Takaki Y."/>
            <person name="Nishi S."/>
            <person name="Hori S."/>
            <person name="Arai W."/>
            <person name="Tsubouchi T."/>
            <person name="Morono Y."/>
            <person name="Uchiyama I."/>
            <person name="Ito T."/>
            <person name="Fujiyama A."/>
            <person name="Inagaki F."/>
            <person name="Takami H."/>
        </authorList>
    </citation>
    <scope>NUCLEOTIDE SEQUENCE</scope>
    <source>
        <strain evidence="2">Expedition CK06-06</strain>
    </source>
</reference>
<accession>X1HMP9</accession>
<dbReference type="InterPro" id="IPR001387">
    <property type="entry name" value="Cro/C1-type_HTH"/>
</dbReference>
<evidence type="ECO:0000259" key="1">
    <source>
        <dbReference type="PROSITE" id="PS50943"/>
    </source>
</evidence>
<sequence>MQCEICGLEIKGEAQYIKIGTSKLRVCKSCARHGTVVVVAEAGRTAEVKGSEQPQQLARAKGKSRLYEQMDRDIEAGIEIEENYGRKLKEAREKAGLKQAELAKRINEKQSLLRKIENEEIIPGEGLRRKIERVLKPFLV</sequence>
<organism evidence="2">
    <name type="scientific">marine sediment metagenome</name>
    <dbReference type="NCBI Taxonomy" id="412755"/>
    <lineage>
        <taxon>unclassified sequences</taxon>
        <taxon>metagenomes</taxon>
        <taxon>ecological metagenomes</taxon>
    </lineage>
</organism>
<dbReference type="CDD" id="cd00093">
    <property type="entry name" value="HTH_XRE"/>
    <property type="match status" value="1"/>
</dbReference>
<dbReference type="GO" id="GO:0003677">
    <property type="term" value="F:DNA binding"/>
    <property type="evidence" value="ECO:0007669"/>
    <property type="project" value="InterPro"/>
</dbReference>
<gene>
    <name evidence="2" type="ORF">S03H2_12350</name>
</gene>
<dbReference type="InterPro" id="IPR010982">
    <property type="entry name" value="Lambda_DNA-bd_dom_sf"/>
</dbReference>
<name>X1HMP9_9ZZZZ</name>